<evidence type="ECO:0000259" key="6">
    <source>
        <dbReference type="PROSITE" id="PS51352"/>
    </source>
</evidence>
<comment type="similarity">
    <text evidence="1 5">Belongs to the glutathione peroxidase family.</text>
</comment>
<dbReference type="PRINTS" id="PR01011">
    <property type="entry name" value="GLUTPROXDASE"/>
</dbReference>
<evidence type="ECO:0000256" key="4">
    <source>
        <dbReference type="PIRSR" id="PIRSR000303-1"/>
    </source>
</evidence>
<evidence type="ECO:0000313" key="7">
    <source>
        <dbReference type="EMBL" id="BAY84304.1"/>
    </source>
</evidence>
<dbReference type="AlphaFoldDB" id="A0A1Z4LSY1"/>
<dbReference type="PROSITE" id="PS51355">
    <property type="entry name" value="GLUTATHIONE_PEROXID_3"/>
    <property type="match status" value="1"/>
</dbReference>
<dbReference type="OrthoDB" id="9789406at2"/>
<proteinExistence type="inferred from homology"/>
<keyword evidence="8" id="KW-1185">Reference proteome</keyword>
<evidence type="ECO:0000313" key="8">
    <source>
        <dbReference type="Proteomes" id="UP000218418"/>
    </source>
</evidence>
<evidence type="ECO:0000256" key="3">
    <source>
        <dbReference type="ARBA" id="ARBA00023002"/>
    </source>
</evidence>
<evidence type="ECO:0000256" key="1">
    <source>
        <dbReference type="ARBA" id="ARBA00006926"/>
    </source>
</evidence>
<dbReference type="InterPro" id="IPR000889">
    <property type="entry name" value="Glutathione_peroxidase"/>
</dbReference>
<dbReference type="PANTHER" id="PTHR11592:SF78">
    <property type="entry name" value="GLUTATHIONE PEROXIDASE"/>
    <property type="match status" value="1"/>
</dbReference>
<dbReference type="Gene3D" id="3.40.30.10">
    <property type="entry name" value="Glutaredoxin"/>
    <property type="match status" value="1"/>
</dbReference>
<protein>
    <recommendedName>
        <fullName evidence="5">Glutathione peroxidase</fullName>
    </recommendedName>
</protein>
<keyword evidence="2 5" id="KW-0575">Peroxidase</keyword>
<dbReference type="GO" id="GO:0004601">
    <property type="term" value="F:peroxidase activity"/>
    <property type="evidence" value="ECO:0007669"/>
    <property type="project" value="UniProtKB-KW"/>
</dbReference>
<evidence type="ECO:0000256" key="2">
    <source>
        <dbReference type="ARBA" id="ARBA00022559"/>
    </source>
</evidence>
<dbReference type="EMBL" id="AP018227">
    <property type="protein sequence ID" value="BAY84304.1"/>
    <property type="molecule type" value="Genomic_DNA"/>
</dbReference>
<dbReference type="InterPro" id="IPR013766">
    <property type="entry name" value="Thioredoxin_domain"/>
</dbReference>
<dbReference type="SUPFAM" id="SSF52833">
    <property type="entry name" value="Thioredoxin-like"/>
    <property type="match status" value="1"/>
</dbReference>
<dbReference type="PROSITE" id="PS00460">
    <property type="entry name" value="GLUTATHIONE_PEROXID_1"/>
    <property type="match status" value="1"/>
</dbReference>
<dbReference type="Pfam" id="PF00255">
    <property type="entry name" value="GSHPx"/>
    <property type="match status" value="1"/>
</dbReference>
<dbReference type="PIRSF" id="PIRSF000303">
    <property type="entry name" value="Glutathion_perox"/>
    <property type="match status" value="1"/>
</dbReference>
<organism evidence="7 8">
    <name type="scientific">Calothrix parasitica NIES-267</name>
    <dbReference type="NCBI Taxonomy" id="1973488"/>
    <lineage>
        <taxon>Bacteria</taxon>
        <taxon>Bacillati</taxon>
        <taxon>Cyanobacteriota</taxon>
        <taxon>Cyanophyceae</taxon>
        <taxon>Nostocales</taxon>
        <taxon>Calotrichaceae</taxon>
        <taxon>Calothrix</taxon>
    </lineage>
</organism>
<dbReference type="GO" id="GO:0034599">
    <property type="term" value="P:cellular response to oxidative stress"/>
    <property type="evidence" value="ECO:0007669"/>
    <property type="project" value="TreeGrafter"/>
</dbReference>
<dbReference type="InterPro" id="IPR036249">
    <property type="entry name" value="Thioredoxin-like_sf"/>
</dbReference>
<keyword evidence="3 5" id="KW-0560">Oxidoreductase</keyword>
<dbReference type="Proteomes" id="UP000218418">
    <property type="component" value="Chromosome"/>
</dbReference>
<dbReference type="CDD" id="cd00340">
    <property type="entry name" value="GSH_Peroxidase"/>
    <property type="match status" value="1"/>
</dbReference>
<dbReference type="FunFam" id="3.40.30.10:FF:000010">
    <property type="entry name" value="Glutathione peroxidase"/>
    <property type="match status" value="1"/>
</dbReference>
<gene>
    <name evidence="7" type="ORF">NIES267_38000</name>
</gene>
<dbReference type="PANTHER" id="PTHR11592">
    <property type="entry name" value="GLUTATHIONE PEROXIDASE"/>
    <property type="match status" value="1"/>
</dbReference>
<sequence>MNNTISDVIVKTMDGKDKKLAEYMNKVLLIVNVASQCGYTSQYAGLEKLNQNYKEAGLKILGFPCNDFGGQEPGTNEEITDFCTRNYSTTFELFDKLHAKGEEQHPLYARLTTAIEPKGPIAWNFEKFLVNKQGEVVARFKSSVKPNSPELIAAIEREIAQ</sequence>
<reference evidence="7 8" key="1">
    <citation type="submission" date="2017-06" db="EMBL/GenBank/DDBJ databases">
        <title>Genome sequencing of cyanobaciteial culture collection at National Institute for Environmental Studies (NIES).</title>
        <authorList>
            <person name="Hirose Y."/>
            <person name="Shimura Y."/>
            <person name="Fujisawa T."/>
            <person name="Nakamura Y."/>
            <person name="Kawachi M."/>
        </authorList>
    </citation>
    <scope>NUCLEOTIDE SEQUENCE [LARGE SCALE GENOMIC DNA]</scope>
    <source>
        <strain evidence="7 8">NIES-267</strain>
    </source>
</reference>
<dbReference type="InterPro" id="IPR029759">
    <property type="entry name" value="GPX_AS"/>
</dbReference>
<evidence type="ECO:0000256" key="5">
    <source>
        <dbReference type="RuleBase" id="RU000499"/>
    </source>
</evidence>
<feature type="domain" description="Thioredoxin" evidence="6">
    <location>
        <begin position="1"/>
        <end position="160"/>
    </location>
</feature>
<dbReference type="PROSITE" id="PS51352">
    <property type="entry name" value="THIOREDOXIN_2"/>
    <property type="match status" value="1"/>
</dbReference>
<accession>A0A1Z4LSY1</accession>
<name>A0A1Z4LSY1_9CYAN</name>
<feature type="active site" evidence="4">
    <location>
        <position position="37"/>
    </location>
</feature>